<name>A0A1I8BTM7_MELHA</name>
<evidence type="ECO:0000313" key="2">
    <source>
        <dbReference type="WBParaSite" id="MhA1_Contig538.frz3.gene9"/>
    </source>
</evidence>
<dbReference type="InterPro" id="IPR023211">
    <property type="entry name" value="DNA_pol_palm_dom_sf"/>
</dbReference>
<keyword evidence="1" id="KW-1185">Reference proteome</keyword>
<organism evidence="1 2">
    <name type="scientific">Meloidogyne hapla</name>
    <name type="common">Root-knot nematode worm</name>
    <dbReference type="NCBI Taxonomy" id="6305"/>
    <lineage>
        <taxon>Eukaryota</taxon>
        <taxon>Metazoa</taxon>
        <taxon>Ecdysozoa</taxon>
        <taxon>Nematoda</taxon>
        <taxon>Chromadorea</taxon>
        <taxon>Rhabditida</taxon>
        <taxon>Tylenchina</taxon>
        <taxon>Tylenchomorpha</taxon>
        <taxon>Tylenchoidea</taxon>
        <taxon>Meloidogynidae</taxon>
        <taxon>Meloidogyninae</taxon>
        <taxon>Meloidogyne</taxon>
    </lineage>
</organism>
<dbReference type="InterPro" id="IPR043502">
    <property type="entry name" value="DNA/RNA_pol_sf"/>
</dbReference>
<dbReference type="AlphaFoldDB" id="A0A1I8BTM7"/>
<evidence type="ECO:0000313" key="1">
    <source>
        <dbReference type="Proteomes" id="UP000095281"/>
    </source>
</evidence>
<reference evidence="2" key="1">
    <citation type="submission" date="2016-11" db="UniProtKB">
        <authorList>
            <consortium name="WormBaseParasite"/>
        </authorList>
    </citation>
    <scope>IDENTIFICATION</scope>
</reference>
<sequence>MDRIVKDKKSKLLYTDTDSCFYMHKRNKKPPFRVGDMLGMMSRKYEEWCILSFYTGGCKQYALKMKHRESGEIKYIVKCRGCWEQVDTPLDFNQFKVFFYKYILRYAPIYDKGLVDANLDCYPYGYRANAIRDPTD</sequence>
<protein>
    <submittedName>
        <fullName evidence="2">DNA-directed DNA polymerase</fullName>
    </submittedName>
</protein>
<dbReference type="Gene3D" id="3.90.1600.10">
    <property type="entry name" value="Palm domain of DNA polymerase"/>
    <property type="match status" value="1"/>
</dbReference>
<dbReference type="Proteomes" id="UP000095281">
    <property type="component" value="Unplaced"/>
</dbReference>
<accession>A0A1I8BTM7</accession>
<dbReference type="SUPFAM" id="SSF56672">
    <property type="entry name" value="DNA/RNA polymerases"/>
    <property type="match status" value="1"/>
</dbReference>
<dbReference type="WBParaSite" id="MhA1_Contig538.frz3.gene9">
    <property type="protein sequence ID" value="MhA1_Contig538.frz3.gene9"/>
    <property type="gene ID" value="MhA1_Contig538.frz3.gene9"/>
</dbReference>
<proteinExistence type="predicted"/>